<dbReference type="Pfam" id="PF00497">
    <property type="entry name" value="SBP_bac_3"/>
    <property type="match status" value="1"/>
</dbReference>
<name>A0A2S9GVX9_9BURK</name>
<evidence type="ECO:0000313" key="3">
    <source>
        <dbReference type="EMBL" id="PRC91879.1"/>
    </source>
</evidence>
<dbReference type="AlphaFoldDB" id="A0A2S9GVX9"/>
<dbReference type="Proteomes" id="UP000237839">
    <property type="component" value="Unassembled WGS sequence"/>
</dbReference>
<gene>
    <name evidence="3" type="ORF">S2091_3435</name>
</gene>
<comment type="caution">
    <text evidence="3">The sequence shown here is derived from an EMBL/GenBank/DDBJ whole genome shotgun (WGS) entry which is preliminary data.</text>
</comment>
<keyword evidence="4" id="KW-1185">Reference proteome</keyword>
<dbReference type="SUPFAM" id="SSF53850">
    <property type="entry name" value="Periplasmic binding protein-like II"/>
    <property type="match status" value="1"/>
</dbReference>
<protein>
    <submittedName>
        <fullName evidence="3">Bacterial extracellular solute-binding protein, family 3</fullName>
    </submittedName>
</protein>
<dbReference type="Gene3D" id="3.40.190.10">
    <property type="entry name" value="Periplasmic binding protein-like II"/>
    <property type="match status" value="2"/>
</dbReference>
<feature type="domain" description="Solute-binding protein family 3/N-terminal" evidence="2">
    <location>
        <begin position="38"/>
        <end position="260"/>
    </location>
</feature>
<sequence length="262" mass="29626">MLANSLLSVMCHAGAVTNDAQAQDQLPRVIEMCDGIDEWPPYMYFKRINGEKSSEVVGYAFDYVSRILARKGIKATIKLIPWNRCVAEVESGKYAMLLDASNSEERDRKFFVSRTYYEVHLVYFYDLSRPKPQINSVADLKKFRLCGVLGYNYAPFLLEPENIDTGADGYDKVMAKLKLNRCDAVPDRLEVAIGFKTIGELDFIGKNIAYDFIPGVKSLSYHMLISRKLPYSHKLIELIDEGIVEINAHSGAADLAEKYGLR</sequence>
<reference evidence="3 4" key="1">
    <citation type="submission" date="2018-02" db="EMBL/GenBank/DDBJ databases">
        <title>Solimicrobium silvestre gen. nov., sp. nov., isolated from alpine forest soil.</title>
        <authorList>
            <person name="Margesin R."/>
            <person name="Albuquerque L."/>
            <person name="Zhang D.-C."/>
            <person name="Froufe H.J.C."/>
            <person name="Severino R."/>
            <person name="Roxo I."/>
            <person name="Egas C."/>
            <person name="Da Costa M.S."/>
        </authorList>
    </citation>
    <scope>NUCLEOTIDE SEQUENCE [LARGE SCALE GENOMIC DNA]</scope>
    <source>
        <strain evidence="3 4">S20-91</strain>
    </source>
</reference>
<dbReference type="PANTHER" id="PTHR35936">
    <property type="entry name" value="MEMBRANE-BOUND LYTIC MUREIN TRANSGLYCOSYLASE F"/>
    <property type="match status" value="1"/>
</dbReference>
<evidence type="ECO:0000256" key="1">
    <source>
        <dbReference type="ARBA" id="ARBA00022729"/>
    </source>
</evidence>
<organism evidence="3 4">
    <name type="scientific">Solimicrobium silvestre</name>
    <dbReference type="NCBI Taxonomy" id="2099400"/>
    <lineage>
        <taxon>Bacteria</taxon>
        <taxon>Pseudomonadati</taxon>
        <taxon>Pseudomonadota</taxon>
        <taxon>Betaproteobacteria</taxon>
        <taxon>Burkholderiales</taxon>
        <taxon>Oxalobacteraceae</taxon>
        <taxon>Solimicrobium</taxon>
    </lineage>
</organism>
<dbReference type="InterPro" id="IPR001638">
    <property type="entry name" value="Solute-binding_3/MltF_N"/>
</dbReference>
<evidence type="ECO:0000259" key="2">
    <source>
        <dbReference type="Pfam" id="PF00497"/>
    </source>
</evidence>
<dbReference type="EMBL" id="PUGF01000018">
    <property type="protein sequence ID" value="PRC91879.1"/>
    <property type="molecule type" value="Genomic_DNA"/>
</dbReference>
<proteinExistence type="predicted"/>
<evidence type="ECO:0000313" key="4">
    <source>
        <dbReference type="Proteomes" id="UP000237839"/>
    </source>
</evidence>
<accession>A0A2S9GVX9</accession>
<keyword evidence="1" id="KW-0732">Signal</keyword>
<dbReference type="PANTHER" id="PTHR35936:SF35">
    <property type="entry name" value="L-CYSTINE-BINDING PROTEIN TCYJ"/>
    <property type="match status" value="1"/>
</dbReference>